<evidence type="ECO:0000313" key="1">
    <source>
        <dbReference type="EMBL" id="MPM86311.1"/>
    </source>
</evidence>
<organism evidence="1">
    <name type="scientific">bioreactor metagenome</name>
    <dbReference type="NCBI Taxonomy" id="1076179"/>
    <lineage>
        <taxon>unclassified sequences</taxon>
        <taxon>metagenomes</taxon>
        <taxon>ecological metagenomes</taxon>
    </lineage>
</organism>
<accession>A0A645DAJ3</accession>
<dbReference type="PROSITE" id="PS51257">
    <property type="entry name" value="PROKAR_LIPOPROTEIN"/>
    <property type="match status" value="1"/>
</dbReference>
<sequence>MKQGINNISPRDILNQAGVNFSDVPICGNGVLTGCDIVKIPCRNMAEINIVVRSLGNRFTMEDSGAGVNMADNLLPQCVYNGIALLPSRSPDQLKQTACKKK</sequence>
<protein>
    <submittedName>
        <fullName evidence="1">Uncharacterized protein</fullName>
    </submittedName>
</protein>
<name>A0A645DAJ3_9ZZZZ</name>
<comment type="caution">
    <text evidence="1">The sequence shown here is derived from an EMBL/GenBank/DDBJ whole genome shotgun (WGS) entry which is preliminary data.</text>
</comment>
<proteinExistence type="predicted"/>
<dbReference type="AlphaFoldDB" id="A0A645DAJ3"/>
<gene>
    <name evidence="1" type="ORF">SDC9_133400</name>
</gene>
<dbReference type="EMBL" id="VSSQ01034385">
    <property type="protein sequence ID" value="MPM86311.1"/>
    <property type="molecule type" value="Genomic_DNA"/>
</dbReference>
<reference evidence="1" key="1">
    <citation type="submission" date="2019-08" db="EMBL/GenBank/DDBJ databases">
        <authorList>
            <person name="Kucharzyk K."/>
            <person name="Murdoch R.W."/>
            <person name="Higgins S."/>
            <person name="Loffler F."/>
        </authorList>
    </citation>
    <scope>NUCLEOTIDE SEQUENCE</scope>
</reference>